<dbReference type="Gene3D" id="3.60.20.10">
    <property type="entry name" value="Glutamine Phosphoribosylpyrophosphate, subunit 1, domain 1"/>
    <property type="match status" value="1"/>
</dbReference>
<dbReference type="Pfam" id="PF00733">
    <property type="entry name" value="Asn_synthase"/>
    <property type="match status" value="1"/>
</dbReference>
<evidence type="ECO:0000256" key="3">
    <source>
        <dbReference type="ARBA" id="ARBA00022888"/>
    </source>
</evidence>
<evidence type="ECO:0000259" key="5">
    <source>
        <dbReference type="Pfam" id="PF00733"/>
    </source>
</evidence>
<dbReference type="PaxDb" id="479437-Elen_0644"/>
<dbReference type="PANTHER" id="PTHR43284">
    <property type="entry name" value="ASPARAGINE SYNTHETASE (GLUTAMINE-HYDROLYZING)"/>
    <property type="match status" value="1"/>
</dbReference>
<dbReference type="STRING" id="479437.Elen_0644"/>
<evidence type="ECO:0000256" key="1">
    <source>
        <dbReference type="ARBA" id="ARBA00005187"/>
    </source>
</evidence>
<dbReference type="AlphaFoldDB" id="C8WM75"/>
<dbReference type="EMBL" id="CP001726">
    <property type="protein sequence ID" value="ACV54629.1"/>
    <property type="molecule type" value="Genomic_DNA"/>
</dbReference>
<accession>C8WM75</accession>
<dbReference type="Proteomes" id="UP000001377">
    <property type="component" value="Chromosome"/>
</dbReference>
<evidence type="ECO:0000313" key="6">
    <source>
        <dbReference type="EMBL" id="ACV54629.1"/>
    </source>
</evidence>
<comment type="pathway">
    <text evidence="1">Amino-acid biosynthesis; L-asparagine biosynthesis; L-asparagine from L-aspartate (L-Gln route): step 1/1.</text>
</comment>
<keyword evidence="3" id="KW-0061">Asparagine biosynthesis</keyword>
<keyword evidence="7" id="KW-1185">Reference proteome</keyword>
<dbReference type="EC" id="6.3.5.4" evidence="2"/>
<evidence type="ECO:0000256" key="2">
    <source>
        <dbReference type="ARBA" id="ARBA00012737"/>
    </source>
</evidence>
<dbReference type="eggNOG" id="COG0367">
    <property type="taxonomic scope" value="Bacteria"/>
</dbReference>
<dbReference type="SUPFAM" id="SSF56235">
    <property type="entry name" value="N-terminal nucleophile aminohydrolases (Ntn hydrolases)"/>
    <property type="match status" value="1"/>
</dbReference>
<dbReference type="GO" id="GO:0006529">
    <property type="term" value="P:asparagine biosynthetic process"/>
    <property type="evidence" value="ECO:0007669"/>
    <property type="project" value="UniProtKB-KW"/>
</dbReference>
<dbReference type="InterPro" id="IPR051786">
    <property type="entry name" value="ASN_synthetase/amidase"/>
</dbReference>
<sequence length="508" mass="57326">MIGCLHRIEKETLAAVASRCGNAVSLETDLLDFLEKQCCFFSIVIDSEESVYLAVDHLGSFPLFFSVDRISGTIVVSDDAPSCSKSKMIDDLGLLEYQCTYVTYGGRTLWEDVREVNEGTYVRIDKKIGSVEERRYWEFKRAFPSSSASLDQVEDVVRPVFRDVIRFLDGRTAVIPITSGLDSRTIAACLKAADYERVLTFSIGARDSEDVMIGKRVASNLGFPWEHVEITGEMWRERFASDRYREALRYSILGGRINHILMAFALDILKGRGALPDDAVFLPGHAGSIMGGELKCSPVFKRAISKARLVANSCLVECRIDLPSGVRRNRLESVIADLIDLPEGGYSYKDCAAAADTIHTIGYINKFIVNDVRNYEFANYEWYLPLLDRRWCDFWMNVSFEDAWRKELIRRFVNEGTAQFGLFYEKGGAPVVTLRNIVKSHAHLISAVRRIKGCICRSPARRNAYFSAYGQLEFKSVLKKNRYAMELPNAKVMDDSLAVVLEDGLLQT</sequence>
<feature type="domain" description="Asparagine synthetase" evidence="5">
    <location>
        <begin position="179"/>
        <end position="233"/>
    </location>
</feature>
<reference evidence="6 7" key="1">
    <citation type="journal article" date="2009" name="Stand. Genomic Sci.">
        <title>Complete genome sequence of Eggerthella lenta type strain (IPP VPI 0255).</title>
        <authorList>
            <person name="Saunders E."/>
            <person name="Pukall R."/>
            <person name="Abt B."/>
            <person name="Lapidus A."/>
            <person name="Glavina Del Rio T."/>
            <person name="Copeland A."/>
            <person name="Tice H."/>
            <person name="Cheng J.F."/>
            <person name="Lucas S."/>
            <person name="Chen F."/>
            <person name="Nolan M."/>
            <person name="Bruce D."/>
            <person name="Goodwin L."/>
            <person name="Pitluck S."/>
            <person name="Ivanova N."/>
            <person name="Mavromatis K."/>
            <person name="Ovchinnikova G."/>
            <person name="Pati A."/>
            <person name="Chen A."/>
            <person name="Palaniappan K."/>
            <person name="Land M."/>
            <person name="Hauser L."/>
            <person name="Chang Y.J."/>
            <person name="Jeffries C.D."/>
            <person name="Chain P."/>
            <person name="Meincke L."/>
            <person name="Sims D."/>
            <person name="Brettin T."/>
            <person name="Detter J.C."/>
            <person name="Goker M."/>
            <person name="Bristow J."/>
            <person name="Eisen J.A."/>
            <person name="Markowitz V."/>
            <person name="Hugenholtz P."/>
            <person name="Kyrpides N.C."/>
            <person name="Klenk H.P."/>
            <person name="Han C."/>
        </authorList>
    </citation>
    <scope>NUCLEOTIDE SEQUENCE [LARGE SCALE GENOMIC DNA]</scope>
    <source>
        <strain evidence="7">ATCC 25559 / DSM 2243 / CCUG 17323 / JCM 9979 / KCTC 3265 / NCTC 11813 / VPI 0255 / 1899 B</strain>
    </source>
</reference>
<dbReference type="InterPro" id="IPR029055">
    <property type="entry name" value="Ntn_hydrolases_N"/>
</dbReference>
<dbReference type="SUPFAM" id="SSF52402">
    <property type="entry name" value="Adenine nucleotide alpha hydrolases-like"/>
    <property type="match status" value="1"/>
</dbReference>
<proteinExistence type="predicted"/>
<comment type="catalytic activity">
    <reaction evidence="4">
        <text>L-aspartate + L-glutamine + ATP + H2O = L-asparagine + L-glutamate + AMP + diphosphate + H(+)</text>
        <dbReference type="Rhea" id="RHEA:12228"/>
        <dbReference type="ChEBI" id="CHEBI:15377"/>
        <dbReference type="ChEBI" id="CHEBI:15378"/>
        <dbReference type="ChEBI" id="CHEBI:29985"/>
        <dbReference type="ChEBI" id="CHEBI:29991"/>
        <dbReference type="ChEBI" id="CHEBI:30616"/>
        <dbReference type="ChEBI" id="CHEBI:33019"/>
        <dbReference type="ChEBI" id="CHEBI:58048"/>
        <dbReference type="ChEBI" id="CHEBI:58359"/>
        <dbReference type="ChEBI" id="CHEBI:456215"/>
        <dbReference type="EC" id="6.3.5.4"/>
    </reaction>
</comment>
<dbReference type="InterPro" id="IPR001962">
    <property type="entry name" value="Asn_synthase"/>
</dbReference>
<name>C8WM75_EGGLE</name>
<evidence type="ECO:0000313" key="7">
    <source>
        <dbReference type="Proteomes" id="UP000001377"/>
    </source>
</evidence>
<dbReference type="KEGG" id="ele:Elen_0644"/>
<organism evidence="6 7">
    <name type="scientific">Eggerthella lenta (strain ATCC 25559 / DSM 2243 / CCUG 17323 / JCM 9979 / KCTC 3265 / NCTC 11813 / VPI 0255 / 1899 B)</name>
    <name type="common">Eubacterium lentum</name>
    <dbReference type="NCBI Taxonomy" id="479437"/>
    <lineage>
        <taxon>Bacteria</taxon>
        <taxon>Bacillati</taxon>
        <taxon>Actinomycetota</taxon>
        <taxon>Coriobacteriia</taxon>
        <taxon>Eggerthellales</taxon>
        <taxon>Eggerthellaceae</taxon>
        <taxon>Eggerthella</taxon>
    </lineage>
</organism>
<dbReference type="PANTHER" id="PTHR43284:SF1">
    <property type="entry name" value="ASPARAGINE SYNTHETASE"/>
    <property type="match status" value="1"/>
</dbReference>
<dbReference type="GO" id="GO:0004066">
    <property type="term" value="F:asparagine synthase (glutamine-hydrolyzing) activity"/>
    <property type="evidence" value="ECO:0007669"/>
    <property type="project" value="UniProtKB-EC"/>
</dbReference>
<dbReference type="HOGENOM" id="CLU_034196_0_0_11"/>
<dbReference type="Gene3D" id="3.40.50.620">
    <property type="entry name" value="HUPs"/>
    <property type="match status" value="1"/>
</dbReference>
<dbReference type="InterPro" id="IPR014729">
    <property type="entry name" value="Rossmann-like_a/b/a_fold"/>
</dbReference>
<protein>
    <recommendedName>
        <fullName evidence="2">asparagine synthase (glutamine-hydrolyzing)</fullName>
        <ecNumber evidence="2">6.3.5.4</ecNumber>
    </recommendedName>
</protein>
<keyword evidence="3" id="KW-0028">Amino-acid biosynthesis</keyword>
<evidence type="ECO:0000256" key="4">
    <source>
        <dbReference type="ARBA" id="ARBA00048741"/>
    </source>
</evidence>
<gene>
    <name evidence="6" type="ordered locus">Elen_0644</name>
</gene>